<evidence type="ECO:0000313" key="5">
    <source>
        <dbReference type="Proteomes" id="UP000464954"/>
    </source>
</evidence>
<dbReference type="GO" id="GO:0016787">
    <property type="term" value="F:hydrolase activity"/>
    <property type="evidence" value="ECO:0007669"/>
    <property type="project" value="UniProtKB-KW"/>
</dbReference>
<dbReference type="SUPFAM" id="SSF55811">
    <property type="entry name" value="Nudix"/>
    <property type="match status" value="1"/>
</dbReference>
<dbReference type="AlphaFoldDB" id="A0A6P1M9Z6"/>
<gene>
    <name evidence="4" type="ORF">GT409_10720</name>
</gene>
<dbReference type="RefSeq" id="WP_160629085.1">
    <property type="nucleotide sequence ID" value="NZ_CP047593.1"/>
</dbReference>
<organism evidence="4 5">
    <name type="scientific">Tichowtungia aerotolerans</name>
    <dbReference type="NCBI Taxonomy" id="2697043"/>
    <lineage>
        <taxon>Bacteria</taxon>
        <taxon>Pseudomonadati</taxon>
        <taxon>Kiritimatiellota</taxon>
        <taxon>Tichowtungiia</taxon>
        <taxon>Tichowtungiales</taxon>
        <taxon>Tichowtungiaceae</taxon>
        <taxon>Tichowtungia</taxon>
    </lineage>
</organism>
<dbReference type="Gene3D" id="3.90.79.10">
    <property type="entry name" value="Nucleoside Triphosphate Pyrophosphohydrolase"/>
    <property type="match status" value="1"/>
</dbReference>
<dbReference type="Pfam" id="PF12535">
    <property type="entry name" value="Nudix_N"/>
    <property type="match status" value="1"/>
</dbReference>
<keyword evidence="2" id="KW-0378">Hydrolase</keyword>
<protein>
    <submittedName>
        <fullName evidence="4">NUDIX domain-containing protein</fullName>
    </submittedName>
</protein>
<reference evidence="4 5" key="1">
    <citation type="submission" date="2020-01" db="EMBL/GenBank/DDBJ databases">
        <title>Ponticoccus aerotolerans gen. nov., sp. nov., an anaerobic bacterium and proposal of Ponticoccusceae fam. nov., Ponticoccusles ord. nov. and Ponticoccuse classis nov. in the phylum Kiritimatiellaeota.</title>
        <authorList>
            <person name="Zhou L.Y."/>
            <person name="Du Z.J."/>
        </authorList>
    </citation>
    <scope>NUCLEOTIDE SEQUENCE [LARGE SCALE GENOMIC DNA]</scope>
    <source>
        <strain evidence="4 5">S-5007</strain>
    </source>
</reference>
<dbReference type="PRINTS" id="PR00502">
    <property type="entry name" value="NUDIXFAMILY"/>
</dbReference>
<dbReference type="PANTHER" id="PTHR43046:SF16">
    <property type="entry name" value="ADP-RIBOSE PYROPHOSPHATASE YJHB-RELATED"/>
    <property type="match status" value="1"/>
</dbReference>
<dbReference type="Proteomes" id="UP000464954">
    <property type="component" value="Chromosome"/>
</dbReference>
<dbReference type="Pfam" id="PF00293">
    <property type="entry name" value="NUDIX"/>
    <property type="match status" value="1"/>
</dbReference>
<evidence type="ECO:0000256" key="2">
    <source>
        <dbReference type="ARBA" id="ARBA00022801"/>
    </source>
</evidence>
<evidence type="ECO:0000259" key="3">
    <source>
        <dbReference type="PROSITE" id="PS51462"/>
    </source>
</evidence>
<evidence type="ECO:0000313" key="4">
    <source>
        <dbReference type="EMBL" id="QHI69903.1"/>
    </source>
</evidence>
<proteinExistence type="predicted"/>
<keyword evidence="5" id="KW-1185">Reference proteome</keyword>
<accession>A0A6P1M9Z6</accession>
<feature type="domain" description="Nudix hydrolase" evidence="3">
    <location>
        <begin position="67"/>
        <end position="196"/>
    </location>
</feature>
<dbReference type="InterPro" id="IPR000086">
    <property type="entry name" value="NUDIX_hydrolase_dom"/>
</dbReference>
<dbReference type="Gene3D" id="6.10.250.1120">
    <property type="match status" value="1"/>
</dbReference>
<comment type="cofactor">
    <cofactor evidence="1">
        <name>Mg(2+)</name>
        <dbReference type="ChEBI" id="CHEBI:18420"/>
    </cofactor>
</comment>
<dbReference type="InterPro" id="IPR015797">
    <property type="entry name" value="NUDIX_hydrolase-like_dom_sf"/>
</dbReference>
<dbReference type="EMBL" id="CP047593">
    <property type="protein sequence ID" value="QHI69903.1"/>
    <property type="molecule type" value="Genomic_DNA"/>
</dbReference>
<dbReference type="PROSITE" id="PS51462">
    <property type="entry name" value="NUDIX"/>
    <property type="match status" value="1"/>
</dbReference>
<name>A0A6P1M9Z6_9BACT</name>
<dbReference type="InterPro" id="IPR020476">
    <property type="entry name" value="Nudix_hydrolase"/>
</dbReference>
<dbReference type="KEGG" id="taer:GT409_10720"/>
<evidence type="ECO:0000256" key="1">
    <source>
        <dbReference type="ARBA" id="ARBA00001946"/>
    </source>
</evidence>
<sequence length="209" mass="23765">MSGNQTIQWARRIAALAQTGLTYTHDPYEQERCEELQQIAAEMMASSSDITQTHWETIFKNESGYATPKVDVRGAVIEDGKVLLSREQQDGRWSLPGGWADVNDTPSEAIVREVREETGYPVKCVKLAAVLDRDLHLNDPEHAHPFHIYKLLFLCERTGEADELCHDITDAAFFDVENLPPLSEHRTLPKHIKLLLQHHLTPELPTQFD</sequence>
<dbReference type="PANTHER" id="PTHR43046">
    <property type="entry name" value="GDP-MANNOSE MANNOSYL HYDROLASE"/>
    <property type="match status" value="1"/>
</dbReference>
<dbReference type="InterPro" id="IPR059176">
    <property type="entry name" value="UDP-X_N"/>
</dbReference>
<dbReference type="CDD" id="cd04672">
    <property type="entry name" value="NUDIX_CDP-Chase_like"/>
    <property type="match status" value="1"/>
</dbReference>